<gene>
    <name evidence="13" type="ORF">C0Q70_10316</name>
</gene>
<evidence type="ECO:0000256" key="8">
    <source>
        <dbReference type="RuleBase" id="RU000688"/>
    </source>
</evidence>
<comment type="subcellular location">
    <subcellularLocation>
        <location evidence="1">Membrane</location>
        <topology evidence="1">Multi-pass membrane protein</topology>
    </subcellularLocation>
</comment>
<feature type="domain" description="G-protein coupled receptors family 1 profile" evidence="12">
    <location>
        <begin position="51"/>
        <end position="241"/>
    </location>
</feature>
<dbReference type="GO" id="GO:0005886">
    <property type="term" value="C:plasma membrane"/>
    <property type="evidence" value="ECO:0007669"/>
    <property type="project" value="TreeGrafter"/>
</dbReference>
<evidence type="ECO:0000256" key="6">
    <source>
        <dbReference type="ARBA" id="ARBA00023170"/>
    </source>
</evidence>
<evidence type="ECO:0000256" key="10">
    <source>
        <dbReference type="SAM" id="Phobius"/>
    </source>
</evidence>
<feature type="compositionally biased region" description="Low complexity" evidence="9">
    <location>
        <begin position="265"/>
        <end position="288"/>
    </location>
</feature>
<keyword evidence="4 8" id="KW-0297">G-protein coupled receptor</keyword>
<dbReference type="PROSITE" id="PS00237">
    <property type="entry name" value="G_PROTEIN_RECEP_F1_1"/>
    <property type="match status" value="1"/>
</dbReference>
<keyword evidence="7 8" id="KW-0807">Transducer</keyword>
<evidence type="ECO:0000256" key="7">
    <source>
        <dbReference type="ARBA" id="ARBA00023224"/>
    </source>
</evidence>
<comment type="caution">
    <text evidence="13">The sequence shown here is derived from an EMBL/GenBank/DDBJ whole genome shotgun (WGS) entry which is preliminary data.</text>
</comment>
<evidence type="ECO:0000256" key="9">
    <source>
        <dbReference type="SAM" id="MobiDB-lite"/>
    </source>
</evidence>
<dbReference type="GO" id="GO:0004930">
    <property type="term" value="F:G protein-coupled receptor activity"/>
    <property type="evidence" value="ECO:0007669"/>
    <property type="project" value="UniProtKB-KW"/>
</dbReference>
<dbReference type="AlphaFoldDB" id="A0A2T7PCA0"/>
<feature type="region of interest" description="Disordered" evidence="9">
    <location>
        <begin position="261"/>
        <end position="289"/>
    </location>
</feature>
<evidence type="ECO:0000259" key="12">
    <source>
        <dbReference type="PROSITE" id="PS50262"/>
    </source>
</evidence>
<evidence type="ECO:0000256" key="2">
    <source>
        <dbReference type="ARBA" id="ARBA00022692"/>
    </source>
</evidence>
<proteinExistence type="inferred from homology"/>
<dbReference type="PANTHER" id="PTHR24243">
    <property type="entry name" value="G-PROTEIN COUPLED RECEPTOR"/>
    <property type="match status" value="1"/>
</dbReference>
<keyword evidence="3 10" id="KW-1133">Transmembrane helix</keyword>
<dbReference type="PRINTS" id="PR00237">
    <property type="entry name" value="GPCRRHODOPSN"/>
</dbReference>
<organism evidence="13 14">
    <name type="scientific">Pomacea canaliculata</name>
    <name type="common">Golden apple snail</name>
    <dbReference type="NCBI Taxonomy" id="400727"/>
    <lineage>
        <taxon>Eukaryota</taxon>
        <taxon>Metazoa</taxon>
        <taxon>Spiralia</taxon>
        <taxon>Lophotrochozoa</taxon>
        <taxon>Mollusca</taxon>
        <taxon>Gastropoda</taxon>
        <taxon>Caenogastropoda</taxon>
        <taxon>Architaenioglossa</taxon>
        <taxon>Ampullarioidea</taxon>
        <taxon>Ampullariidae</taxon>
        <taxon>Pomacea</taxon>
    </lineage>
</organism>
<dbReference type="Gene3D" id="1.20.1070.10">
    <property type="entry name" value="Rhodopsin 7-helix transmembrane proteins"/>
    <property type="match status" value="1"/>
</dbReference>
<feature type="transmembrane region" description="Helical" evidence="10">
    <location>
        <begin position="85"/>
        <end position="107"/>
    </location>
</feature>
<keyword evidence="2 8" id="KW-0812">Transmembrane</keyword>
<reference evidence="13 14" key="1">
    <citation type="submission" date="2018-04" db="EMBL/GenBank/DDBJ databases">
        <title>The genome of golden apple snail Pomacea canaliculata provides insight into stress tolerance and invasive adaptation.</title>
        <authorList>
            <person name="Liu C."/>
            <person name="Liu B."/>
            <person name="Ren Y."/>
            <person name="Zhang Y."/>
            <person name="Wang H."/>
            <person name="Li S."/>
            <person name="Jiang F."/>
            <person name="Yin L."/>
            <person name="Zhang G."/>
            <person name="Qian W."/>
            <person name="Fan W."/>
        </authorList>
    </citation>
    <scope>NUCLEOTIDE SEQUENCE [LARGE SCALE GENOMIC DNA]</scope>
    <source>
        <strain evidence="13">SZHN2017</strain>
        <tissue evidence="13">Muscle</tissue>
    </source>
</reference>
<evidence type="ECO:0000256" key="1">
    <source>
        <dbReference type="ARBA" id="ARBA00004141"/>
    </source>
</evidence>
<keyword evidence="5 10" id="KW-0472">Membrane</keyword>
<dbReference type="PANTHER" id="PTHR24243:SF233">
    <property type="entry name" value="THYROTROPIN-RELEASING HORMONE RECEPTOR"/>
    <property type="match status" value="1"/>
</dbReference>
<name>A0A2T7PCA0_POMCA</name>
<sequence>MPRLFCLLCILSCPADGRGSGHDDDEEEKVEEDGQSYIYLVPGLEHAALHASTLTILSITVERYYAICRPLKKLAMCHKPRPWRVLPVVWSVALVTAVPFVIMTVLSEAEFFDGSRSYVCGTRVEEVWHYWYIGAIYVVFFGIPMIIIRKLRSSGTALRNRIREDAMALSNHSSRKQVIKMLVGIVLLFFISLTPLRGVILWILFVPEDQVHALGPERYYNLMWFCRLLMYVNSAGNPIIYSLVSSKFQTAFWYLMRGGGRKPRSPSSGAQGSFASRRSSAGRFSSSGVHRDSATASLRLSTTDSPCMSLCQHAAHPKLISYPGTKKRTVISWLPLNVKSHTCSDSAHLNRLSGCGDAI</sequence>
<comment type="similarity">
    <text evidence="8">Belongs to the G-protein coupled receptor 1 family.</text>
</comment>
<protein>
    <recommendedName>
        <fullName evidence="12">G-protein coupled receptors family 1 profile domain-containing protein</fullName>
    </recommendedName>
</protein>
<dbReference type="Proteomes" id="UP000245119">
    <property type="component" value="Linkage Group LG5"/>
</dbReference>
<evidence type="ECO:0000313" key="13">
    <source>
        <dbReference type="EMBL" id="PVD31039.1"/>
    </source>
</evidence>
<evidence type="ECO:0000256" key="3">
    <source>
        <dbReference type="ARBA" id="ARBA00022989"/>
    </source>
</evidence>
<dbReference type="PROSITE" id="PS50262">
    <property type="entry name" value="G_PROTEIN_RECEP_F1_2"/>
    <property type="match status" value="1"/>
</dbReference>
<feature type="chain" id="PRO_5015420657" description="G-protein coupled receptors family 1 profile domain-containing protein" evidence="11">
    <location>
        <begin position="20"/>
        <end position="359"/>
    </location>
</feature>
<dbReference type="InterPro" id="IPR017452">
    <property type="entry name" value="GPCR_Rhodpsn_7TM"/>
</dbReference>
<dbReference type="STRING" id="400727.A0A2T7PCA0"/>
<keyword evidence="14" id="KW-1185">Reference proteome</keyword>
<evidence type="ECO:0000256" key="5">
    <source>
        <dbReference type="ARBA" id="ARBA00023136"/>
    </source>
</evidence>
<keyword evidence="11" id="KW-0732">Signal</keyword>
<dbReference type="EMBL" id="PZQS01000005">
    <property type="protein sequence ID" value="PVD31039.1"/>
    <property type="molecule type" value="Genomic_DNA"/>
</dbReference>
<feature type="transmembrane region" description="Helical" evidence="10">
    <location>
        <begin position="182"/>
        <end position="205"/>
    </location>
</feature>
<accession>A0A2T7PCA0</accession>
<feature type="signal peptide" evidence="11">
    <location>
        <begin position="1"/>
        <end position="19"/>
    </location>
</feature>
<dbReference type="InterPro" id="IPR000276">
    <property type="entry name" value="GPCR_Rhodpsn"/>
</dbReference>
<evidence type="ECO:0000313" key="14">
    <source>
        <dbReference type="Proteomes" id="UP000245119"/>
    </source>
</evidence>
<dbReference type="SUPFAM" id="SSF81321">
    <property type="entry name" value="Family A G protein-coupled receptor-like"/>
    <property type="match status" value="1"/>
</dbReference>
<dbReference type="Pfam" id="PF00001">
    <property type="entry name" value="7tm_1"/>
    <property type="match status" value="1"/>
</dbReference>
<dbReference type="OrthoDB" id="10036964at2759"/>
<feature type="transmembrane region" description="Helical" evidence="10">
    <location>
        <begin position="127"/>
        <end position="148"/>
    </location>
</feature>
<keyword evidence="6 8" id="KW-0675">Receptor</keyword>
<evidence type="ECO:0000256" key="4">
    <source>
        <dbReference type="ARBA" id="ARBA00023040"/>
    </source>
</evidence>
<evidence type="ECO:0000256" key="11">
    <source>
        <dbReference type="SAM" id="SignalP"/>
    </source>
</evidence>